<dbReference type="GeneID" id="84228502"/>
<protein>
    <submittedName>
        <fullName evidence="2">NYN domain-containing protein</fullName>
    </submittedName>
</protein>
<reference evidence="2" key="1">
    <citation type="submission" date="2023-08" db="EMBL/GenBank/DDBJ databases">
        <title>Methanolobus mangrovi sp. nov. and Methanolobus sediminis sp. nov, two novel methylotrophic methanogens isolated from mangrove sediments in China.</title>
        <authorList>
            <person name="Zhou J."/>
        </authorList>
    </citation>
    <scope>NUCLEOTIDE SEQUENCE</scope>
    <source>
        <strain evidence="2">FTZ2</strain>
    </source>
</reference>
<dbReference type="RefSeq" id="WP_309308057.1">
    <property type="nucleotide sequence ID" value="NZ_CP133594.1"/>
</dbReference>
<sequence length="180" mass="20453">MISDGEATMVNTNYNDDNIFRSQRLAVFADVQNMFYSARNNYSDSRLDYEKLLATVLKNRQLIRAIAYLVETEDIDQSGFKYHLRNFGWEVRSKQLKIRPDGSTKGDWDMGIAIDAIAISEKVDTVVLVSGDGDFTALVNHLKACGVRVEVHSFERNTAAELISSATEYYPIDESILRRK</sequence>
<dbReference type="KEGG" id="mmav:RE476_00135"/>
<evidence type="ECO:0000313" key="2">
    <source>
        <dbReference type="EMBL" id="WMW22261.1"/>
    </source>
</evidence>
<dbReference type="Proteomes" id="UP001183006">
    <property type="component" value="Chromosome"/>
</dbReference>
<dbReference type="InterPro" id="IPR047140">
    <property type="entry name" value="LabA"/>
</dbReference>
<dbReference type="EMBL" id="CP133594">
    <property type="protein sequence ID" value="WMW22261.1"/>
    <property type="molecule type" value="Genomic_DNA"/>
</dbReference>
<keyword evidence="3" id="KW-1185">Reference proteome</keyword>
<accession>A0AA51YGN6</accession>
<dbReference type="CDD" id="cd10911">
    <property type="entry name" value="PIN_LabA"/>
    <property type="match status" value="1"/>
</dbReference>
<feature type="domain" description="NYN" evidence="1">
    <location>
        <begin position="24"/>
        <end position="172"/>
    </location>
</feature>
<dbReference type="PANTHER" id="PTHR35458">
    <property type="entry name" value="SLR0755 PROTEIN"/>
    <property type="match status" value="1"/>
</dbReference>
<dbReference type="PANTHER" id="PTHR35458:SF8">
    <property type="entry name" value="SLR0650 PROTEIN"/>
    <property type="match status" value="1"/>
</dbReference>
<dbReference type="AlphaFoldDB" id="A0AA51YGN6"/>
<name>A0AA51YGN6_9EURY</name>
<gene>
    <name evidence="2" type="ORF">RE476_00135</name>
</gene>
<evidence type="ECO:0000313" key="3">
    <source>
        <dbReference type="Proteomes" id="UP001183006"/>
    </source>
</evidence>
<dbReference type="InterPro" id="IPR021139">
    <property type="entry name" value="NYN"/>
</dbReference>
<organism evidence="2 3">
    <name type="scientific">Methanolobus mangrovi</name>
    <dbReference type="NCBI Taxonomy" id="3072977"/>
    <lineage>
        <taxon>Archaea</taxon>
        <taxon>Methanobacteriati</taxon>
        <taxon>Methanobacteriota</taxon>
        <taxon>Stenosarchaea group</taxon>
        <taxon>Methanomicrobia</taxon>
        <taxon>Methanosarcinales</taxon>
        <taxon>Methanosarcinaceae</taxon>
        <taxon>Methanolobus</taxon>
    </lineage>
</organism>
<proteinExistence type="predicted"/>
<evidence type="ECO:0000259" key="1">
    <source>
        <dbReference type="Pfam" id="PF01936"/>
    </source>
</evidence>
<dbReference type="Gene3D" id="3.40.50.1010">
    <property type="entry name" value="5'-nuclease"/>
    <property type="match status" value="1"/>
</dbReference>
<dbReference type="GO" id="GO:0004540">
    <property type="term" value="F:RNA nuclease activity"/>
    <property type="evidence" value="ECO:0007669"/>
    <property type="project" value="InterPro"/>
</dbReference>
<dbReference type="Pfam" id="PF01936">
    <property type="entry name" value="NYN"/>
    <property type="match status" value="1"/>
</dbReference>